<evidence type="ECO:0000313" key="14">
    <source>
        <dbReference type="EMBL" id="SUB79296.1"/>
    </source>
</evidence>
<keyword evidence="9" id="KW-0289">Folate biosynthesis</keyword>
<keyword evidence="5" id="KW-0808">Transferase</keyword>
<evidence type="ECO:0000256" key="12">
    <source>
        <dbReference type="ARBA" id="ARBA00033413"/>
    </source>
</evidence>
<dbReference type="InterPro" id="IPR000550">
    <property type="entry name" value="Hppk"/>
</dbReference>
<keyword evidence="6" id="KW-0547">Nucleotide-binding</keyword>
<dbReference type="PANTHER" id="PTHR43071">
    <property type="entry name" value="2-AMINO-4-HYDROXY-6-HYDROXYMETHYLDIHYDROPTERIDINE PYROPHOSPHOKINASE"/>
    <property type="match status" value="1"/>
</dbReference>
<comment type="caution">
    <text evidence="14">The sequence shown here is derived from an EMBL/GenBank/DDBJ whole genome shotgun (WGS) entry which is preliminary data.</text>
</comment>
<evidence type="ECO:0000256" key="9">
    <source>
        <dbReference type="ARBA" id="ARBA00022909"/>
    </source>
</evidence>
<keyword evidence="7" id="KW-0418">Kinase</keyword>
<evidence type="ECO:0000256" key="10">
    <source>
        <dbReference type="ARBA" id="ARBA00029409"/>
    </source>
</evidence>
<proteinExistence type="inferred from homology"/>
<dbReference type="EC" id="2.7.6.3" evidence="3"/>
<name>A0AAQ1UH39_9BACT</name>
<evidence type="ECO:0000313" key="15">
    <source>
        <dbReference type="Proteomes" id="UP000255283"/>
    </source>
</evidence>
<dbReference type="EMBL" id="UGTJ01000001">
    <property type="protein sequence ID" value="SUB79296.1"/>
    <property type="molecule type" value="Genomic_DNA"/>
</dbReference>
<reference evidence="14 15" key="1">
    <citation type="submission" date="2018-06" db="EMBL/GenBank/DDBJ databases">
        <authorList>
            <consortium name="Pathogen Informatics"/>
            <person name="Doyle S."/>
        </authorList>
    </citation>
    <scope>NUCLEOTIDE SEQUENCE [LARGE SCALE GENOMIC DNA]</scope>
    <source>
        <strain evidence="14 15">NCTC13063</strain>
    </source>
</reference>
<dbReference type="AlphaFoldDB" id="A0AAQ1UH39"/>
<dbReference type="RefSeq" id="WP_115153187.1">
    <property type="nucleotide sequence ID" value="NZ_DBFWLE010000018.1"/>
</dbReference>
<evidence type="ECO:0000259" key="13">
    <source>
        <dbReference type="Pfam" id="PF01288"/>
    </source>
</evidence>
<comment type="function">
    <text evidence="10">Catalyzes the transfer of pyrophosphate from adenosine triphosphate (ATP) to 6-hydroxymethyl-7,8-dihydropterin, an enzymatic step in folate biosynthesis pathway.</text>
</comment>
<dbReference type="Pfam" id="PF01288">
    <property type="entry name" value="HPPK"/>
    <property type="match status" value="1"/>
</dbReference>
<feature type="domain" description="7,8-dihydro-6-hydroxymethylpterin-pyrophosphokinase" evidence="13">
    <location>
        <begin position="9"/>
        <end position="119"/>
    </location>
</feature>
<evidence type="ECO:0000256" key="6">
    <source>
        <dbReference type="ARBA" id="ARBA00022741"/>
    </source>
</evidence>
<dbReference type="SUPFAM" id="SSF55083">
    <property type="entry name" value="6-hydroxymethyl-7,8-dihydropterin pyrophosphokinase, HPPK"/>
    <property type="match status" value="1"/>
</dbReference>
<evidence type="ECO:0000256" key="11">
    <source>
        <dbReference type="ARBA" id="ARBA00029766"/>
    </source>
</evidence>
<comment type="similarity">
    <text evidence="2">Belongs to the HPPK family.</text>
</comment>
<sequence length="133" mass="15402">MEEKRRLLIALGSNFNQQSNMNKAEGLLRHFLGGIVFTPTVWTDPIDNPLPDKYLNRLATTMTHQSLAAVERILKEIERECGRMEVDSKQGVVSMDIDILLYGDTRYHECDWQRPYIHTLLALLKEEQAHPHD</sequence>
<dbReference type="GO" id="GO:0003848">
    <property type="term" value="F:2-amino-4-hydroxy-6-hydroxymethyldihydropteridine diphosphokinase activity"/>
    <property type="evidence" value="ECO:0007669"/>
    <property type="project" value="UniProtKB-EC"/>
</dbReference>
<dbReference type="GO" id="GO:0016301">
    <property type="term" value="F:kinase activity"/>
    <property type="evidence" value="ECO:0007669"/>
    <property type="project" value="UniProtKB-KW"/>
</dbReference>
<dbReference type="Proteomes" id="UP000255283">
    <property type="component" value="Unassembled WGS sequence"/>
</dbReference>
<evidence type="ECO:0000256" key="1">
    <source>
        <dbReference type="ARBA" id="ARBA00005051"/>
    </source>
</evidence>
<evidence type="ECO:0000256" key="2">
    <source>
        <dbReference type="ARBA" id="ARBA00005810"/>
    </source>
</evidence>
<accession>A0AAQ1UH39</accession>
<evidence type="ECO:0000256" key="3">
    <source>
        <dbReference type="ARBA" id="ARBA00013253"/>
    </source>
</evidence>
<dbReference type="PANTHER" id="PTHR43071:SF1">
    <property type="entry name" value="2-AMINO-4-HYDROXY-6-HYDROXYMETHYLDIHYDROPTERIDINE PYROPHOSPHOKINASE"/>
    <property type="match status" value="1"/>
</dbReference>
<dbReference type="GO" id="GO:0046656">
    <property type="term" value="P:folic acid biosynthetic process"/>
    <property type="evidence" value="ECO:0007669"/>
    <property type="project" value="UniProtKB-KW"/>
</dbReference>
<gene>
    <name evidence="14" type="ORF">NCTC13063_00556</name>
</gene>
<evidence type="ECO:0000256" key="7">
    <source>
        <dbReference type="ARBA" id="ARBA00022777"/>
    </source>
</evidence>
<keyword evidence="8" id="KW-0067">ATP-binding</keyword>
<comment type="pathway">
    <text evidence="1">Cofactor biosynthesis; tetrahydrofolate biosynthesis; 2-amino-4-hydroxy-6-hydroxymethyl-7,8-dihydropteridine diphosphate from 7,8-dihydroneopterin triphosphate: step 4/4.</text>
</comment>
<organism evidence="14 15">
    <name type="scientific">Segatella buccae</name>
    <dbReference type="NCBI Taxonomy" id="28126"/>
    <lineage>
        <taxon>Bacteria</taxon>
        <taxon>Pseudomonadati</taxon>
        <taxon>Bacteroidota</taxon>
        <taxon>Bacteroidia</taxon>
        <taxon>Bacteroidales</taxon>
        <taxon>Prevotellaceae</taxon>
        <taxon>Segatella</taxon>
    </lineage>
</organism>
<protein>
    <recommendedName>
        <fullName evidence="4">2-amino-4-hydroxy-6-hydroxymethyldihydropteridine pyrophosphokinase</fullName>
        <ecNumber evidence="3">2.7.6.3</ecNumber>
    </recommendedName>
    <alternativeName>
        <fullName evidence="11">6-hydroxymethyl-7,8-dihydropterin pyrophosphokinase</fullName>
    </alternativeName>
    <alternativeName>
        <fullName evidence="12">7,8-dihydro-6-hydroxymethylpterin-pyrophosphokinase</fullName>
    </alternativeName>
</protein>
<dbReference type="InterPro" id="IPR035907">
    <property type="entry name" value="Hppk_sf"/>
</dbReference>
<dbReference type="Gene3D" id="3.30.70.560">
    <property type="entry name" value="7,8-Dihydro-6-hydroxymethylpterin-pyrophosphokinase HPPK"/>
    <property type="match status" value="1"/>
</dbReference>
<evidence type="ECO:0000256" key="8">
    <source>
        <dbReference type="ARBA" id="ARBA00022840"/>
    </source>
</evidence>
<evidence type="ECO:0000256" key="4">
    <source>
        <dbReference type="ARBA" id="ARBA00016218"/>
    </source>
</evidence>
<evidence type="ECO:0000256" key="5">
    <source>
        <dbReference type="ARBA" id="ARBA00022679"/>
    </source>
</evidence>
<dbReference type="GO" id="GO:0005524">
    <property type="term" value="F:ATP binding"/>
    <property type="evidence" value="ECO:0007669"/>
    <property type="project" value="UniProtKB-KW"/>
</dbReference>